<gene>
    <name evidence="11" type="ORF">FRZ32_09600</name>
</gene>
<evidence type="ECO:0000313" key="12">
    <source>
        <dbReference type="Proteomes" id="UP000321249"/>
    </source>
</evidence>
<sequence length="156" mass="16084">MSGLALWWQGRSRREQLLLGVMGALLAGVLIWLLIARPLSAALDAARAREAAAAEALGAARARADVRRTGLGETAPLPLAAYVARSAADAGYPNARVTASGPARATLSIEAARPQALFGWIADLETHGVAVETLRATAGADHTVAVAASLRARGSR</sequence>
<evidence type="ECO:0000313" key="11">
    <source>
        <dbReference type="EMBL" id="TXC63887.1"/>
    </source>
</evidence>
<evidence type="ECO:0000256" key="1">
    <source>
        <dbReference type="ARBA" id="ARBA00004377"/>
    </source>
</evidence>
<dbReference type="GO" id="GO:0015627">
    <property type="term" value="C:type II protein secretion system complex"/>
    <property type="evidence" value="ECO:0007669"/>
    <property type="project" value="InterPro"/>
</dbReference>
<evidence type="ECO:0000256" key="7">
    <source>
        <dbReference type="ARBA" id="ARBA00022927"/>
    </source>
</evidence>
<evidence type="ECO:0000256" key="4">
    <source>
        <dbReference type="ARBA" id="ARBA00022475"/>
    </source>
</evidence>
<comment type="similarity">
    <text evidence="2">Belongs to the GSP M family.</text>
</comment>
<evidence type="ECO:0000256" key="3">
    <source>
        <dbReference type="ARBA" id="ARBA00022448"/>
    </source>
</evidence>
<keyword evidence="12" id="KW-1185">Reference proteome</keyword>
<keyword evidence="9 10" id="KW-0472">Membrane</keyword>
<dbReference type="SUPFAM" id="SSF103054">
    <property type="entry name" value="General secretion pathway protein M, EpsM"/>
    <property type="match status" value="1"/>
</dbReference>
<dbReference type="OrthoDB" id="7432850at2"/>
<keyword evidence="6 10" id="KW-0812">Transmembrane</keyword>
<reference evidence="11 12" key="1">
    <citation type="journal article" date="2015" name="J. Microbiol.">
        <title>Sphingosinicella ginsenosidimutans sp. nov., with ginsenoside converting activity.</title>
        <authorList>
            <person name="Kim J.K."/>
            <person name="Kang M.S."/>
            <person name="Park S.C."/>
            <person name="Kim K.M."/>
            <person name="Choi K."/>
            <person name="Yoon M.H."/>
            <person name="Im W.T."/>
        </authorList>
    </citation>
    <scope>NUCLEOTIDE SEQUENCE [LARGE SCALE GENOMIC DNA]</scope>
    <source>
        <strain evidence="11 12">BS-11</strain>
    </source>
</reference>
<dbReference type="GO" id="GO:0015628">
    <property type="term" value="P:protein secretion by the type II secretion system"/>
    <property type="evidence" value="ECO:0007669"/>
    <property type="project" value="InterPro"/>
</dbReference>
<evidence type="ECO:0000256" key="9">
    <source>
        <dbReference type="ARBA" id="ARBA00023136"/>
    </source>
</evidence>
<dbReference type="RefSeq" id="WP_147043295.1">
    <property type="nucleotide sequence ID" value="NZ_VOQQ01000001.1"/>
</dbReference>
<dbReference type="InterPro" id="IPR007690">
    <property type="entry name" value="T2SS_GspM"/>
</dbReference>
<evidence type="ECO:0000256" key="10">
    <source>
        <dbReference type="SAM" id="Phobius"/>
    </source>
</evidence>
<comment type="subcellular location">
    <subcellularLocation>
        <location evidence="1">Cell inner membrane</location>
        <topology evidence="1">Single-pass membrane protein</topology>
    </subcellularLocation>
</comment>
<comment type="caution">
    <text evidence="11">The sequence shown here is derived from an EMBL/GenBank/DDBJ whole genome shotgun (WGS) entry which is preliminary data.</text>
</comment>
<dbReference type="InterPro" id="IPR023229">
    <property type="entry name" value="T2SS_M_periplasmic_sf"/>
</dbReference>
<name>A0A5C6TU72_9SPHN</name>
<evidence type="ECO:0000256" key="6">
    <source>
        <dbReference type="ARBA" id="ARBA00022692"/>
    </source>
</evidence>
<feature type="transmembrane region" description="Helical" evidence="10">
    <location>
        <begin position="17"/>
        <end position="35"/>
    </location>
</feature>
<organism evidence="11 12">
    <name type="scientific">Allosphingosinicella ginsenosidimutans</name>
    <dbReference type="NCBI Taxonomy" id="1176539"/>
    <lineage>
        <taxon>Bacteria</taxon>
        <taxon>Pseudomonadati</taxon>
        <taxon>Pseudomonadota</taxon>
        <taxon>Alphaproteobacteria</taxon>
        <taxon>Sphingomonadales</taxon>
        <taxon>Sphingomonadaceae</taxon>
        <taxon>Allosphingosinicella</taxon>
    </lineage>
</organism>
<evidence type="ECO:0000256" key="5">
    <source>
        <dbReference type="ARBA" id="ARBA00022519"/>
    </source>
</evidence>
<keyword evidence="3" id="KW-0813">Transport</keyword>
<dbReference type="Pfam" id="PF04612">
    <property type="entry name" value="T2SSM"/>
    <property type="match status" value="1"/>
</dbReference>
<dbReference type="Gene3D" id="3.30.1360.100">
    <property type="entry name" value="General secretion pathway protein M, EpsM"/>
    <property type="match status" value="1"/>
</dbReference>
<accession>A0A5C6TU72</accession>
<proteinExistence type="inferred from homology"/>
<keyword evidence="7" id="KW-0653">Protein transport</keyword>
<keyword evidence="8 10" id="KW-1133">Transmembrane helix</keyword>
<dbReference type="Proteomes" id="UP000321249">
    <property type="component" value="Unassembled WGS sequence"/>
</dbReference>
<evidence type="ECO:0000256" key="2">
    <source>
        <dbReference type="ARBA" id="ARBA00010637"/>
    </source>
</evidence>
<dbReference type="EMBL" id="VOQQ01000001">
    <property type="protein sequence ID" value="TXC63887.1"/>
    <property type="molecule type" value="Genomic_DNA"/>
</dbReference>
<dbReference type="GO" id="GO:0005886">
    <property type="term" value="C:plasma membrane"/>
    <property type="evidence" value="ECO:0007669"/>
    <property type="project" value="UniProtKB-SubCell"/>
</dbReference>
<keyword evidence="5" id="KW-0997">Cell inner membrane</keyword>
<evidence type="ECO:0000256" key="8">
    <source>
        <dbReference type="ARBA" id="ARBA00022989"/>
    </source>
</evidence>
<protein>
    <submittedName>
        <fullName evidence="11">Type II secretion system protein M</fullName>
    </submittedName>
</protein>
<keyword evidence="4" id="KW-1003">Cell membrane</keyword>
<dbReference type="AlphaFoldDB" id="A0A5C6TU72"/>